<evidence type="ECO:0000256" key="1">
    <source>
        <dbReference type="ARBA" id="ARBA00022679"/>
    </source>
</evidence>
<dbReference type="SUPFAM" id="SSF54495">
    <property type="entry name" value="UBC-like"/>
    <property type="match status" value="1"/>
</dbReference>
<dbReference type="Gene3D" id="3.10.110.10">
    <property type="entry name" value="Ubiquitin Conjugating Enzyme"/>
    <property type="match status" value="1"/>
</dbReference>
<sequence>MCDLCYKLIGRVVTSHLHSTSVKIILASLQSVNFHKVFFHPNVYPSGTICLSILNEDSGWRPAITVKQILVVIQDLLDAPNTADPAQAEGYNILIHVCFLS</sequence>
<evidence type="ECO:0000313" key="6">
    <source>
        <dbReference type="EMBL" id="KAG8474719.1"/>
    </source>
</evidence>
<proteinExistence type="inferred from homology"/>
<evidence type="ECO:0000256" key="4">
    <source>
        <dbReference type="RuleBase" id="RU362109"/>
    </source>
</evidence>
<dbReference type="OrthoDB" id="955526at2759"/>
<accession>A0A8J5Y1Y8</accession>
<comment type="similarity">
    <text evidence="4">Belongs to the ubiquitin-conjugating enzyme family.</text>
</comment>
<dbReference type="InterPro" id="IPR050113">
    <property type="entry name" value="Ub_conjugating_enzyme"/>
</dbReference>
<dbReference type="Pfam" id="PF00179">
    <property type="entry name" value="UQ_con"/>
    <property type="match status" value="1"/>
</dbReference>
<dbReference type="AlphaFoldDB" id="A0A8J5Y1Y8"/>
<dbReference type="InterPro" id="IPR023313">
    <property type="entry name" value="UBQ-conjugating_AS"/>
</dbReference>
<protein>
    <recommendedName>
        <fullName evidence="5">UBC core domain-containing protein</fullName>
    </recommendedName>
</protein>
<feature type="domain" description="UBC core" evidence="5">
    <location>
        <begin position="1"/>
        <end position="101"/>
    </location>
</feature>
<evidence type="ECO:0000256" key="3">
    <source>
        <dbReference type="PROSITE-ProRule" id="PRU10133"/>
    </source>
</evidence>
<keyword evidence="4" id="KW-0067">ATP-binding</keyword>
<dbReference type="GO" id="GO:0005524">
    <property type="term" value="F:ATP binding"/>
    <property type="evidence" value="ECO:0007669"/>
    <property type="project" value="UniProtKB-UniRule"/>
</dbReference>
<gene>
    <name evidence="6" type="ORF">CXB51_031301</name>
</gene>
<dbReference type="EMBL" id="JAHUZN010000012">
    <property type="protein sequence ID" value="KAG8474719.1"/>
    <property type="molecule type" value="Genomic_DNA"/>
</dbReference>
<dbReference type="PROSITE" id="PS50127">
    <property type="entry name" value="UBC_2"/>
    <property type="match status" value="1"/>
</dbReference>
<name>A0A8J5Y1Y8_9ROSI</name>
<dbReference type="Proteomes" id="UP000701853">
    <property type="component" value="Chromosome 12"/>
</dbReference>
<keyword evidence="7" id="KW-1185">Reference proteome</keyword>
<dbReference type="SMART" id="SM00212">
    <property type="entry name" value="UBCc"/>
    <property type="match status" value="1"/>
</dbReference>
<evidence type="ECO:0000256" key="2">
    <source>
        <dbReference type="ARBA" id="ARBA00022786"/>
    </source>
</evidence>
<comment type="caution">
    <text evidence="6">The sequence shown here is derived from an EMBL/GenBank/DDBJ whole genome shotgun (WGS) entry which is preliminary data.</text>
</comment>
<keyword evidence="1" id="KW-0808">Transferase</keyword>
<organism evidence="6 7">
    <name type="scientific">Gossypium anomalum</name>
    <dbReference type="NCBI Taxonomy" id="47600"/>
    <lineage>
        <taxon>Eukaryota</taxon>
        <taxon>Viridiplantae</taxon>
        <taxon>Streptophyta</taxon>
        <taxon>Embryophyta</taxon>
        <taxon>Tracheophyta</taxon>
        <taxon>Spermatophyta</taxon>
        <taxon>Magnoliopsida</taxon>
        <taxon>eudicotyledons</taxon>
        <taxon>Gunneridae</taxon>
        <taxon>Pentapetalae</taxon>
        <taxon>rosids</taxon>
        <taxon>malvids</taxon>
        <taxon>Malvales</taxon>
        <taxon>Malvaceae</taxon>
        <taxon>Malvoideae</taxon>
        <taxon>Gossypium</taxon>
    </lineage>
</organism>
<dbReference type="GO" id="GO:0016740">
    <property type="term" value="F:transferase activity"/>
    <property type="evidence" value="ECO:0007669"/>
    <property type="project" value="UniProtKB-KW"/>
</dbReference>
<reference evidence="6 7" key="1">
    <citation type="journal article" date="2021" name="bioRxiv">
        <title>The Gossypium anomalum genome as a resource for cotton improvement and evolutionary analysis of hybrid incompatibility.</title>
        <authorList>
            <person name="Grover C.E."/>
            <person name="Yuan D."/>
            <person name="Arick M.A."/>
            <person name="Miller E.R."/>
            <person name="Hu G."/>
            <person name="Peterson D.G."/>
            <person name="Wendel J.F."/>
            <person name="Udall J.A."/>
        </authorList>
    </citation>
    <scope>NUCLEOTIDE SEQUENCE [LARGE SCALE GENOMIC DNA]</scope>
    <source>
        <strain evidence="6">JFW-Udall</strain>
        <tissue evidence="6">Leaf</tissue>
    </source>
</reference>
<feature type="active site" description="Glycyl thioester intermediate" evidence="3">
    <location>
        <position position="50"/>
    </location>
</feature>
<dbReference type="InterPro" id="IPR016135">
    <property type="entry name" value="UBQ-conjugating_enzyme/RWD"/>
</dbReference>
<keyword evidence="4" id="KW-0547">Nucleotide-binding</keyword>
<evidence type="ECO:0000313" key="7">
    <source>
        <dbReference type="Proteomes" id="UP000701853"/>
    </source>
</evidence>
<dbReference type="PROSITE" id="PS00183">
    <property type="entry name" value="UBC_1"/>
    <property type="match status" value="1"/>
</dbReference>
<keyword evidence="2 4" id="KW-0833">Ubl conjugation pathway</keyword>
<dbReference type="InterPro" id="IPR000608">
    <property type="entry name" value="UBC"/>
</dbReference>
<dbReference type="PANTHER" id="PTHR24067">
    <property type="entry name" value="UBIQUITIN-CONJUGATING ENZYME E2"/>
    <property type="match status" value="1"/>
</dbReference>
<evidence type="ECO:0000259" key="5">
    <source>
        <dbReference type="PROSITE" id="PS50127"/>
    </source>
</evidence>